<feature type="region of interest" description="Disordered" evidence="1">
    <location>
        <begin position="1"/>
        <end position="26"/>
    </location>
</feature>
<accession>A0AAD6TXW9</accession>
<keyword evidence="3" id="KW-1185">Reference proteome</keyword>
<evidence type="ECO:0000313" key="3">
    <source>
        <dbReference type="Proteomes" id="UP001222325"/>
    </source>
</evidence>
<feature type="region of interest" description="Disordered" evidence="1">
    <location>
        <begin position="43"/>
        <end position="147"/>
    </location>
</feature>
<dbReference type="AlphaFoldDB" id="A0AAD6TXW9"/>
<name>A0AAD6TXW9_9AGAR</name>
<dbReference type="EMBL" id="JARJCN010000050">
    <property type="protein sequence ID" value="KAJ7081372.1"/>
    <property type="molecule type" value="Genomic_DNA"/>
</dbReference>
<gene>
    <name evidence="2" type="ORF">B0H15DRAFT_469855</name>
</gene>
<feature type="compositionally biased region" description="Low complexity" evidence="1">
    <location>
        <begin position="1"/>
        <end position="19"/>
    </location>
</feature>
<feature type="compositionally biased region" description="Low complexity" evidence="1">
    <location>
        <begin position="58"/>
        <end position="71"/>
    </location>
</feature>
<evidence type="ECO:0000313" key="2">
    <source>
        <dbReference type="EMBL" id="KAJ7081372.1"/>
    </source>
</evidence>
<reference evidence="2" key="1">
    <citation type="submission" date="2023-03" db="EMBL/GenBank/DDBJ databases">
        <title>Massive genome expansion in bonnet fungi (Mycena s.s.) driven by repeated elements and novel gene families across ecological guilds.</title>
        <authorList>
            <consortium name="Lawrence Berkeley National Laboratory"/>
            <person name="Harder C.B."/>
            <person name="Miyauchi S."/>
            <person name="Viragh M."/>
            <person name="Kuo A."/>
            <person name="Thoen E."/>
            <person name="Andreopoulos B."/>
            <person name="Lu D."/>
            <person name="Skrede I."/>
            <person name="Drula E."/>
            <person name="Henrissat B."/>
            <person name="Morin E."/>
            <person name="Kohler A."/>
            <person name="Barry K."/>
            <person name="LaButti K."/>
            <person name="Morin E."/>
            <person name="Salamov A."/>
            <person name="Lipzen A."/>
            <person name="Mereny Z."/>
            <person name="Hegedus B."/>
            <person name="Baldrian P."/>
            <person name="Stursova M."/>
            <person name="Weitz H."/>
            <person name="Taylor A."/>
            <person name="Grigoriev I.V."/>
            <person name="Nagy L.G."/>
            <person name="Martin F."/>
            <person name="Kauserud H."/>
        </authorList>
    </citation>
    <scope>NUCLEOTIDE SEQUENCE</scope>
    <source>
        <strain evidence="2">CBHHK173m</strain>
    </source>
</reference>
<protein>
    <submittedName>
        <fullName evidence="2">Uncharacterized protein</fullName>
    </submittedName>
</protein>
<evidence type="ECO:0000256" key="1">
    <source>
        <dbReference type="SAM" id="MobiDB-lite"/>
    </source>
</evidence>
<proteinExistence type="predicted"/>
<organism evidence="2 3">
    <name type="scientific">Mycena belliarum</name>
    <dbReference type="NCBI Taxonomy" id="1033014"/>
    <lineage>
        <taxon>Eukaryota</taxon>
        <taxon>Fungi</taxon>
        <taxon>Dikarya</taxon>
        <taxon>Basidiomycota</taxon>
        <taxon>Agaricomycotina</taxon>
        <taxon>Agaricomycetes</taxon>
        <taxon>Agaricomycetidae</taxon>
        <taxon>Agaricales</taxon>
        <taxon>Marasmiineae</taxon>
        <taxon>Mycenaceae</taxon>
        <taxon>Mycena</taxon>
    </lineage>
</organism>
<dbReference type="Proteomes" id="UP001222325">
    <property type="component" value="Unassembled WGS sequence"/>
</dbReference>
<sequence length="147" mass="15092">MSSASSSTTSLVSYTTATSRTPVNAAQPKDFQAAFAQLQSTYGSSATAPTPVQKKKTTAPSAPAVSARVPTTPAPDQQKDNQAAFAGLSGESSYGLAGRAPVPVQKSQKHSSTSLFSKLTRTSTKASALSTSPTDKKVAPIPHPPRT</sequence>
<feature type="compositionally biased region" description="Polar residues" evidence="1">
    <location>
        <begin position="110"/>
        <end position="133"/>
    </location>
</feature>
<comment type="caution">
    <text evidence="2">The sequence shown here is derived from an EMBL/GenBank/DDBJ whole genome shotgun (WGS) entry which is preliminary data.</text>
</comment>